<name>A0A7J6D7W2_9TELE</name>
<dbReference type="EMBL" id="JAAMOB010000003">
    <property type="protein sequence ID" value="KAF4115350.1"/>
    <property type="molecule type" value="Genomic_DNA"/>
</dbReference>
<comment type="caution">
    <text evidence="1">The sequence shown here is derived from an EMBL/GenBank/DDBJ whole genome shotgun (WGS) entry which is preliminary data.</text>
</comment>
<reference evidence="1 2" key="1">
    <citation type="submission" date="2020-04" db="EMBL/GenBank/DDBJ databases">
        <title>Chromosome-level genome assembly of a cyprinid fish Onychostoma macrolepis by integration of Nanopore Sequencing, Bionano and Hi-C technology.</title>
        <authorList>
            <person name="Wang D."/>
        </authorList>
    </citation>
    <scope>NUCLEOTIDE SEQUENCE [LARGE SCALE GENOMIC DNA]</scope>
    <source>
        <strain evidence="1">SWU-2019</strain>
        <tissue evidence="1">Muscle</tissue>
    </source>
</reference>
<protein>
    <submittedName>
        <fullName evidence="1">Uncharacterized protein</fullName>
    </submittedName>
</protein>
<dbReference type="Proteomes" id="UP000579812">
    <property type="component" value="Unassembled WGS sequence"/>
</dbReference>
<organism evidence="1 2">
    <name type="scientific">Onychostoma macrolepis</name>
    <dbReference type="NCBI Taxonomy" id="369639"/>
    <lineage>
        <taxon>Eukaryota</taxon>
        <taxon>Metazoa</taxon>
        <taxon>Chordata</taxon>
        <taxon>Craniata</taxon>
        <taxon>Vertebrata</taxon>
        <taxon>Euteleostomi</taxon>
        <taxon>Actinopterygii</taxon>
        <taxon>Neopterygii</taxon>
        <taxon>Teleostei</taxon>
        <taxon>Ostariophysi</taxon>
        <taxon>Cypriniformes</taxon>
        <taxon>Cyprinidae</taxon>
        <taxon>Acrossocheilinae</taxon>
        <taxon>Onychostoma</taxon>
    </lineage>
</organism>
<gene>
    <name evidence="1" type="ORF">G5714_002839</name>
</gene>
<accession>A0A7J6D7W2</accession>
<keyword evidence="2" id="KW-1185">Reference proteome</keyword>
<evidence type="ECO:0000313" key="2">
    <source>
        <dbReference type="Proteomes" id="UP000579812"/>
    </source>
</evidence>
<proteinExistence type="predicted"/>
<evidence type="ECO:0000313" key="1">
    <source>
        <dbReference type="EMBL" id="KAF4115350.1"/>
    </source>
</evidence>
<sequence>MRGFLGLAPIGSATVGESPPLLETWLKDDLQKAGVQSIFPLTDSLLAGPQVVGEELTKILLCDLYQRNDRLAVEYLKGPDCPIGMPETQNVVSATVSLDVSETQNFGVSVSVSLDERGSVPVAAFPVTGLRLRTRSVFWEGSLVDCRTVGEFCWEVCQRKAFGYPHTFGRAAEMVTSMSYDPVCCLELGTSKFKYFPHIKYWYEMRNCKAKWNFKDFLDLPVYRVPKLRSWICRSHGTSRSTVSMACPGWRRALSQKTE</sequence>
<dbReference type="AlphaFoldDB" id="A0A7J6D7W2"/>